<sequence>MSRRLNMCGFSMAKMRSLFGSGDLQAVDRVFRGLASDLGDSFAFHDEARRILETAIMKGVPFPGLETESQLHYKVASALTGDEQELLWTEASSYGADAMEVGFRRYARKHGSPETRAFVRGLVEGLPIFGQNLPEDGEVYAAIGLAKLRFFRPGLVDLRDQIAFRAGPKHEASEFAAEFCGWIDEIIDAGLDLWYATG</sequence>
<dbReference type="EMBL" id="JARRAG010000001">
    <property type="protein sequence ID" value="MDG3003575.1"/>
    <property type="molecule type" value="Genomic_DNA"/>
</dbReference>
<accession>A0ABT6F7M0</accession>
<organism evidence="1 2">
    <name type="scientific">Paludisphaera mucosa</name>
    <dbReference type="NCBI Taxonomy" id="3030827"/>
    <lineage>
        <taxon>Bacteria</taxon>
        <taxon>Pseudomonadati</taxon>
        <taxon>Planctomycetota</taxon>
        <taxon>Planctomycetia</taxon>
        <taxon>Isosphaerales</taxon>
        <taxon>Isosphaeraceae</taxon>
        <taxon>Paludisphaera</taxon>
    </lineage>
</organism>
<reference evidence="1 2" key="1">
    <citation type="submission" date="2023-03" db="EMBL/GenBank/DDBJ databases">
        <title>Paludisphaera mucosa sp. nov. a novel planctomycete from northern fen.</title>
        <authorList>
            <person name="Ivanova A."/>
        </authorList>
    </citation>
    <scope>NUCLEOTIDE SEQUENCE [LARGE SCALE GENOMIC DNA]</scope>
    <source>
        <strain evidence="1 2">Pla2</strain>
    </source>
</reference>
<comment type="caution">
    <text evidence="1">The sequence shown here is derived from an EMBL/GenBank/DDBJ whole genome shotgun (WGS) entry which is preliminary data.</text>
</comment>
<protein>
    <submittedName>
        <fullName evidence="1">Uncharacterized protein</fullName>
    </submittedName>
</protein>
<proteinExistence type="predicted"/>
<dbReference type="RefSeq" id="WP_277859925.1">
    <property type="nucleotide sequence ID" value="NZ_JARRAG010000001.1"/>
</dbReference>
<dbReference type="Proteomes" id="UP001216907">
    <property type="component" value="Unassembled WGS sequence"/>
</dbReference>
<gene>
    <name evidence="1" type="ORF">PZE19_07335</name>
</gene>
<name>A0ABT6F7M0_9BACT</name>
<evidence type="ECO:0000313" key="1">
    <source>
        <dbReference type="EMBL" id="MDG3003575.1"/>
    </source>
</evidence>
<keyword evidence="2" id="KW-1185">Reference proteome</keyword>
<evidence type="ECO:0000313" key="2">
    <source>
        <dbReference type="Proteomes" id="UP001216907"/>
    </source>
</evidence>